<dbReference type="RefSeq" id="WP_126601323.1">
    <property type="nucleotide sequence ID" value="NZ_BIFQ01000002.1"/>
</dbReference>
<dbReference type="OrthoDB" id="159900at2"/>
<dbReference type="Proteomes" id="UP000287224">
    <property type="component" value="Unassembled WGS sequence"/>
</dbReference>
<evidence type="ECO:0000313" key="1">
    <source>
        <dbReference type="EMBL" id="GCE08840.1"/>
    </source>
</evidence>
<comment type="caution">
    <text evidence="1">The sequence shown here is derived from an EMBL/GenBank/DDBJ whole genome shotgun (WGS) entry which is preliminary data.</text>
</comment>
<name>A0A401ZPV4_9CHLR</name>
<sequence>MPDQSAPLPEGWSAWAHKLADATDPTGAPIDPGIMETVIALNVLGVETNASCEGHLNHGYAGPWVDFHAVGTEAIRRQAREATRRLQEAEEQQATPEVLSKLNEEMFRLARDENIAYYRGSRLVHQALIAFYEVHHAPYDQQLYLHNDSFGYSRLQSHGLDYQTQYTQEIQSHNLKSYQEEMLTFTNFLKHHYLLKEEQGHHG</sequence>
<accession>A0A401ZPV4</accession>
<keyword evidence="2" id="KW-1185">Reference proteome</keyword>
<proteinExistence type="predicted"/>
<evidence type="ECO:0000313" key="2">
    <source>
        <dbReference type="Proteomes" id="UP000287224"/>
    </source>
</evidence>
<dbReference type="EMBL" id="BIFQ01000002">
    <property type="protein sequence ID" value="GCE08840.1"/>
    <property type="molecule type" value="Genomic_DNA"/>
</dbReference>
<protein>
    <submittedName>
        <fullName evidence="1">Uncharacterized protein</fullName>
    </submittedName>
</protein>
<reference evidence="2" key="1">
    <citation type="submission" date="2018-12" db="EMBL/GenBank/DDBJ databases">
        <title>Tengunoibacter tsumagoiensis gen. nov., sp. nov., Dictyobacter kobayashii sp. nov., D. alpinus sp. nov., and D. joshuensis sp. nov. and description of Dictyobacteraceae fam. nov. within the order Ktedonobacterales isolated from Tengu-no-mugimeshi.</title>
        <authorList>
            <person name="Wang C.M."/>
            <person name="Zheng Y."/>
            <person name="Sakai Y."/>
            <person name="Toyoda A."/>
            <person name="Minakuchi Y."/>
            <person name="Abe K."/>
            <person name="Yokota A."/>
            <person name="Yabe S."/>
        </authorList>
    </citation>
    <scope>NUCLEOTIDE SEQUENCE [LARGE SCALE GENOMIC DNA]</scope>
    <source>
        <strain evidence="2">S-27</strain>
    </source>
</reference>
<organism evidence="1 2">
    <name type="scientific">Dictyobacter aurantiacus</name>
    <dbReference type="NCBI Taxonomy" id="1936993"/>
    <lineage>
        <taxon>Bacteria</taxon>
        <taxon>Bacillati</taxon>
        <taxon>Chloroflexota</taxon>
        <taxon>Ktedonobacteria</taxon>
        <taxon>Ktedonobacterales</taxon>
        <taxon>Dictyobacteraceae</taxon>
        <taxon>Dictyobacter</taxon>
    </lineage>
</organism>
<dbReference type="AlphaFoldDB" id="A0A401ZPV4"/>
<gene>
    <name evidence="1" type="ORF">KDAU_61690</name>
</gene>